<keyword evidence="5 7" id="KW-1133">Transmembrane helix</keyword>
<dbReference type="EMBL" id="JAYLLH010000004">
    <property type="protein sequence ID" value="MEC3860550.1"/>
    <property type="molecule type" value="Genomic_DNA"/>
</dbReference>
<feature type="transmembrane region" description="Helical" evidence="7">
    <location>
        <begin position="220"/>
        <end position="238"/>
    </location>
</feature>
<evidence type="ECO:0000313" key="10">
    <source>
        <dbReference type="Proteomes" id="UP001348149"/>
    </source>
</evidence>
<dbReference type="Gene3D" id="1.10.3720.10">
    <property type="entry name" value="MetI-like"/>
    <property type="match status" value="1"/>
</dbReference>
<name>A0ABU6HDL6_9RHOB</name>
<proteinExistence type="inferred from homology"/>
<dbReference type="RefSeq" id="WP_326296173.1">
    <property type="nucleotide sequence ID" value="NZ_JAYLLH010000004.1"/>
</dbReference>
<dbReference type="InterPro" id="IPR035906">
    <property type="entry name" value="MetI-like_sf"/>
</dbReference>
<feature type="transmembrane region" description="Helical" evidence="7">
    <location>
        <begin position="191"/>
        <end position="208"/>
    </location>
</feature>
<feature type="transmembrane region" description="Helical" evidence="7">
    <location>
        <begin position="321"/>
        <end position="342"/>
    </location>
</feature>
<organism evidence="9 10">
    <name type="scientific">Mesobacterium hydrothermale</name>
    <dbReference type="NCBI Taxonomy" id="3111907"/>
    <lineage>
        <taxon>Bacteria</taxon>
        <taxon>Pseudomonadati</taxon>
        <taxon>Pseudomonadota</taxon>
        <taxon>Alphaproteobacteria</taxon>
        <taxon>Rhodobacterales</taxon>
        <taxon>Roseobacteraceae</taxon>
        <taxon>Mesobacterium</taxon>
    </lineage>
</organism>
<keyword evidence="4 7" id="KW-0812">Transmembrane</keyword>
<evidence type="ECO:0000256" key="1">
    <source>
        <dbReference type="ARBA" id="ARBA00004651"/>
    </source>
</evidence>
<feature type="transmembrane region" description="Helical" evidence="7">
    <location>
        <begin position="124"/>
        <end position="146"/>
    </location>
</feature>
<feature type="domain" description="ABC transmembrane type-1" evidence="8">
    <location>
        <begin position="123"/>
        <end position="385"/>
    </location>
</feature>
<keyword evidence="10" id="KW-1185">Reference proteome</keyword>
<comment type="subcellular location">
    <subcellularLocation>
        <location evidence="1 7">Cell membrane</location>
        <topology evidence="1 7">Multi-pass membrane protein</topology>
    </subcellularLocation>
</comment>
<feature type="transmembrane region" description="Helical" evidence="7">
    <location>
        <begin position="258"/>
        <end position="278"/>
    </location>
</feature>
<keyword evidence="6 7" id="KW-0472">Membrane</keyword>
<evidence type="ECO:0000256" key="4">
    <source>
        <dbReference type="ARBA" id="ARBA00022692"/>
    </source>
</evidence>
<feature type="transmembrane region" description="Helical" evidence="7">
    <location>
        <begin position="44"/>
        <end position="69"/>
    </location>
</feature>
<evidence type="ECO:0000256" key="3">
    <source>
        <dbReference type="ARBA" id="ARBA00022475"/>
    </source>
</evidence>
<keyword evidence="2 7" id="KW-0813">Transport</keyword>
<dbReference type="PANTHER" id="PTHR43386:SF25">
    <property type="entry name" value="PEPTIDE ABC TRANSPORTER PERMEASE PROTEIN"/>
    <property type="match status" value="1"/>
</dbReference>
<protein>
    <submittedName>
        <fullName evidence="9">ABC transporter permease</fullName>
    </submittedName>
</protein>
<comment type="caution">
    <text evidence="9">The sequence shown here is derived from an EMBL/GenBank/DDBJ whole genome shotgun (WGS) entry which is preliminary data.</text>
</comment>
<evidence type="ECO:0000256" key="6">
    <source>
        <dbReference type="ARBA" id="ARBA00023136"/>
    </source>
</evidence>
<keyword evidence="3" id="KW-1003">Cell membrane</keyword>
<feature type="transmembrane region" description="Helical" evidence="7">
    <location>
        <begin position="13"/>
        <end position="32"/>
    </location>
</feature>
<dbReference type="PANTHER" id="PTHR43386">
    <property type="entry name" value="OLIGOPEPTIDE TRANSPORT SYSTEM PERMEASE PROTEIN APPC"/>
    <property type="match status" value="1"/>
</dbReference>
<gene>
    <name evidence="9" type="ORF">VK792_04585</name>
</gene>
<evidence type="ECO:0000313" key="9">
    <source>
        <dbReference type="EMBL" id="MEC3860550.1"/>
    </source>
</evidence>
<evidence type="ECO:0000256" key="7">
    <source>
        <dbReference type="RuleBase" id="RU363032"/>
    </source>
</evidence>
<dbReference type="PROSITE" id="PS50928">
    <property type="entry name" value="ABC_TM1"/>
    <property type="match status" value="1"/>
</dbReference>
<dbReference type="CDD" id="cd06261">
    <property type="entry name" value="TM_PBP2"/>
    <property type="match status" value="1"/>
</dbReference>
<feature type="transmembrane region" description="Helical" evidence="7">
    <location>
        <begin position="362"/>
        <end position="385"/>
    </location>
</feature>
<dbReference type="SUPFAM" id="SSF161098">
    <property type="entry name" value="MetI-like"/>
    <property type="match status" value="1"/>
</dbReference>
<evidence type="ECO:0000256" key="2">
    <source>
        <dbReference type="ARBA" id="ARBA00022448"/>
    </source>
</evidence>
<evidence type="ECO:0000256" key="5">
    <source>
        <dbReference type="ARBA" id="ARBA00022989"/>
    </source>
</evidence>
<accession>A0ABU6HDL6</accession>
<reference evidence="9 10" key="1">
    <citation type="submission" date="2024-01" db="EMBL/GenBank/DDBJ databases">
        <title>Mesobacterium rodlantinim sp. nov., isolated from shallow sea hydrothermal systems off Kueishantao Island.</title>
        <authorList>
            <person name="Su Z."/>
            <person name="Tang K."/>
        </authorList>
    </citation>
    <scope>NUCLEOTIDE SEQUENCE [LARGE SCALE GENOMIC DNA]</scope>
    <source>
        <strain evidence="9 10">TK19101</strain>
    </source>
</reference>
<dbReference type="InterPro" id="IPR000515">
    <property type="entry name" value="MetI-like"/>
</dbReference>
<dbReference type="Proteomes" id="UP001348149">
    <property type="component" value="Unassembled WGS sequence"/>
</dbReference>
<dbReference type="InterPro" id="IPR050366">
    <property type="entry name" value="BP-dependent_transpt_permease"/>
</dbReference>
<dbReference type="Pfam" id="PF00528">
    <property type="entry name" value="BPD_transp_1"/>
    <property type="match status" value="1"/>
</dbReference>
<feature type="transmembrane region" description="Helical" evidence="7">
    <location>
        <begin position="158"/>
        <end position="179"/>
    </location>
</feature>
<evidence type="ECO:0000259" key="8">
    <source>
        <dbReference type="PROSITE" id="PS50928"/>
    </source>
</evidence>
<sequence length="395" mass="43644">MEPLSWAEIITRILTQLTPVWIALVVTFVVSIKFKRKLGLYGKLFDSTIGMIGFAIVMFWVFTGVFAAMDLLITHDPIRQVSGMKNKLPGTPLRGAEAGDYPYYLLGGDNLARDIFSRVVKGSWIVIQIAPLATLFAFMVGITLGLPAGYYGGKLDTTLSFLANLILAFPVILLFYLLVTPEIVLTGLPQYMAAVLFLFPLIFFGVLINARYRTQPGKNYTWLALVLIPLVVLYGSAINAEGTKIAFWPVDLFDIPPGILVVFVSVVFVNSPTVFRIVRGLTMDIKTRDYVAAAQTRGERPWYIMLWEILPNARGPLIVDFCLRIGYTTILLGTLGFFGLGLPPESPDWGTTINDGRKLLSIYPHPALPPALALLSLVLGLNLLADGLREESLRD</sequence>
<comment type="similarity">
    <text evidence="7">Belongs to the binding-protein-dependent transport system permease family.</text>
</comment>